<keyword evidence="1" id="KW-0812">Transmembrane</keyword>
<comment type="caution">
    <text evidence="2">The sequence shown here is derived from an EMBL/GenBank/DDBJ whole genome shotgun (WGS) entry which is preliminary data.</text>
</comment>
<evidence type="ECO:0000313" key="2">
    <source>
        <dbReference type="EMBL" id="KAK3924106.1"/>
    </source>
</evidence>
<proteinExistence type="predicted"/>
<keyword evidence="3" id="KW-1185">Reference proteome</keyword>
<organism evidence="2 3">
    <name type="scientific">Frankliniella fusca</name>
    <dbReference type="NCBI Taxonomy" id="407009"/>
    <lineage>
        <taxon>Eukaryota</taxon>
        <taxon>Metazoa</taxon>
        <taxon>Ecdysozoa</taxon>
        <taxon>Arthropoda</taxon>
        <taxon>Hexapoda</taxon>
        <taxon>Insecta</taxon>
        <taxon>Pterygota</taxon>
        <taxon>Neoptera</taxon>
        <taxon>Paraneoptera</taxon>
        <taxon>Thysanoptera</taxon>
        <taxon>Terebrantia</taxon>
        <taxon>Thripoidea</taxon>
        <taxon>Thripidae</taxon>
        <taxon>Frankliniella</taxon>
    </lineage>
</organism>
<sequence>MRKYFRFIKPPLAVERVIFLLFFFFVFLFYFVLFYQPSRDKAMSKKSILCQTGYLYPNIADILCLTKFNEFRYILVASSPINICVNTLQKKNSIVCIALNPKIVICNEDVNHRVGLFGLLFPDVFMYEGCKWTTKAKAKISSLCTGDQKAERWRKSGS</sequence>
<reference evidence="2" key="2">
    <citation type="journal article" date="2023" name="BMC Genomics">
        <title>Pest status, molecular evolution, and epigenetic factors derived from the genome assembly of Frankliniella fusca, a thysanopteran phytovirus vector.</title>
        <authorList>
            <person name="Catto M.A."/>
            <person name="Labadie P.E."/>
            <person name="Jacobson A.L."/>
            <person name="Kennedy G.G."/>
            <person name="Srinivasan R."/>
            <person name="Hunt B.G."/>
        </authorList>
    </citation>
    <scope>NUCLEOTIDE SEQUENCE</scope>
    <source>
        <strain evidence="2">PL_HMW_Pooled</strain>
    </source>
</reference>
<gene>
    <name evidence="2" type="ORF">KUF71_002436</name>
</gene>
<keyword evidence="1" id="KW-0472">Membrane</keyword>
<dbReference type="AlphaFoldDB" id="A0AAE1HNX4"/>
<protein>
    <submittedName>
        <fullName evidence="2">Uncharacterized protein</fullName>
    </submittedName>
</protein>
<dbReference type="EMBL" id="JAHWGI010001161">
    <property type="protein sequence ID" value="KAK3924106.1"/>
    <property type="molecule type" value="Genomic_DNA"/>
</dbReference>
<reference evidence="2" key="1">
    <citation type="submission" date="2021-07" db="EMBL/GenBank/DDBJ databases">
        <authorList>
            <person name="Catto M.A."/>
            <person name="Jacobson A."/>
            <person name="Kennedy G."/>
            <person name="Labadie P."/>
            <person name="Hunt B.G."/>
            <person name="Srinivasan R."/>
        </authorList>
    </citation>
    <scope>NUCLEOTIDE SEQUENCE</scope>
    <source>
        <strain evidence="2">PL_HMW_Pooled</strain>
        <tissue evidence="2">Head</tissue>
    </source>
</reference>
<evidence type="ECO:0000313" key="3">
    <source>
        <dbReference type="Proteomes" id="UP001219518"/>
    </source>
</evidence>
<name>A0AAE1HNX4_9NEOP</name>
<feature type="transmembrane region" description="Helical" evidence="1">
    <location>
        <begin position="12"/>
        <end position="35"/>
    </location>
</feature>
<dbReference type="Proteomes" id="UP001219518">
    <property type="component" value="Unassembled WGS sequence"/>
</dbReference>
<keyword evidence="1" id="KW-1133">Transmembrane helix</keyword>
<evidence type="ECO:0000256" key="1">
    <source>
        <dbReference type="SAM" id="Phobius"/>
    </source>
</evidence>
<accession>A0AAE1HNX4</accession>